<dbReference type="AlphaFoldDB" id="A0A838XJV9"/>
<name>A0A838XJV9_9HYPH</name>
<evidence type="ECO:0000259" key="8">
    <source>
        <dbReference type="PROSITE" id="PS50928"/>
    </source>
</evidence>
<reference evidence="9 10" key="1">
    <citation type="submission" date="2020-07" db="EMBL/GenBank/DDBJ databases">
        <authorList>
            <person name="Li M."/>
        </authorList>
    </citation>
    <scope>NUCLEOTIDE SEQUENCE [LARGE SCALE GENOMIC DNA]</scope>
    <source>
        <strain evidence="9 10">DSM 23284</strain>
    </source>
</reference>
<evidence type="ECO:0000256" key="7">
    <source>
        <dbReference type="RuleBase" id="RU363032"/>
    </source>
</evidence>
<dbReference type="EMBL" id="JACEON010000006">
    <property type="protein sequence ID" value="MBA4611619.1"/>
    <property type="molecule type" value="Genomic_DNA"/>
</dbReference>
<dbReference type="RefSeq" id="WP_181759824.1">
    <property type="nucleotide sequence ID" value="NZ_BMCR01000005.1"/>
</dbReference>
<dbReference type="PANTHER" id="PTHR30043">
    <property type="entry name" value="PHOSPHONATES TRANSPORT SYSTEM PERMEASE PROTEIN"/>
    <property type="match status" value="1"/>
</dbReference>
<evidence type="ECO:0000313" key="10">
    <source>
        <dbReference type="Proteomes" id="UP000559404"/>
    </source>
</evidence>
<feature type="domain" description="ABC transmembrane type-1" evidence="8">
    <location>
        <begin position="80"/>
        <end position="262"/>
    </location>
</feature>
<sequence>MTAEAALSDAVRAQMQPRWSNILRLAAITGVIVVLLALSYYPAEINNWTRLLKGNDFLDGMVAQFLNPDFADLDLYLSKMLETVQIALWGTVLSVIFGAPLALLASSNIAPAWVVFPMRRLMDASRAINDLVFAVLFVAVVGLGPLPGVMAIFVHNLGIISKLFSEAVEAIDERPVEGIRTTGASRIQEILYGVIPQVIPLWSSFSLYRFETNVRSATVLGIVGAGGIGFTFNEAFKGFRFEEASAIIIVMVLTVTVIDMISSRLRKMLI</sequence>
<evidence type="ECO:0000256" key="1">
    <source>
        <dbReference type="ARBA" id="ARBA00004651"/>
    </source>
</evidence>
<reference evidence="9 10" key="2">
    <citation type="submission" date="2020-08" db="EMBL/GenBank/DDBJ databases">
        <title>Stappia taiwanensis sp. nov., isolated from a coastal thermal spring.</title>
        <authorList>
            <person name="Kampfer P."/>
        </authorList>
    </citation>
    <scope>NUCLEOTIDE SEQUENCE [LARGE SCALE GENOMIC DNA]</scope>
    <source>
        <strain evidence="9 10">DSM 23284</strain>
    </source>
</reference>
<dbReference type="CDD" id="cd06261">
    <property type="entry name" value="TM_PBP2"/>
    <property type="match status" value="1"/>
</dbReference>
<protein>
    <submittedName>
        <fullName evidence="9">Phosphonate ABC transporter, permease protein PhnE</fullName>
    </submittedName>
</protein>
<dbReference type="PROSITE" id="PS50928">
    <property type="entry name" value="ABC_TM1"/>
    <property type="match status" value="1"/>
</dbReference>
<dbReference type="InterPro" id="IPR035906">
    <property type="entry name" value="MetI-like_sf"/>
</dbReference>
<keyword evidence="5 7" id="KW-1133">Transmembrane helix</keyword>
<proteinExistence type="inferred from homology"/>
<evidence type="ECO:0000256" key="4">
    <source>
        <dbReference type="ARBA" id="ARBA00022692"/>
    </source>
</evidence>
<comment type="subcellular location">
    <subcellularLocation>
        <location evidence="1 7">Cell membrane</location>
        <topology evidence="1 7">Multi-pass membrane protein</topology>
    </subcellularLocation>
</comment>
<evidence type="ECO:0000256" key="2">
    <source>
        <dbReference type="ARBA" id="ARBA00022448"/>
    </source>
</evidence>
<dbReference type="SUPFAM" id="SSF161098">
    <property type="entry name" value="MetI-like"/>
    <property type="match status" value="1"/>
</dbReference>
<dbReference type="InterPro" id="IPR000515">
    <property type="entry name" value="MetI-like"/>
</dbReference>
<evidence type="ECO:0000256" key="6">
    <source>
        <dbReference type="ARBA" id="ARBA00023136"/>
    </source>
</evidence>
<keyword evidence="4 7" id="KW-0812">Transmembrane</keyword>
<keyword evidence="10" id="KW-1185">Reference proteome</keyword>
<dbReference type="Proteomes" id="UP000559404">
    <property type="component" value="Unassembled WGS sequence"/>
</dbReference>
<organism evidence="9 10">
    <name type="scientific">Stappia taiwanensis</name>
    <dbReference type="NCBI Taxonomy" id="992267"/>
    <lineage>
        <taxon>Bacteria</taxon>
        <taxon>Pseudomonadati</taxon>
        <taxon>Pseudomonadota</taxon>
        <taxon>Alphaproteobacteria</taxon>
        <taxon>Hyphomicrobiales</taxon>
        <taxon>Stappiaceae</taxon>
        <taxon>Stappia</taxon>
    </lineage>
</organism>
<feature type="transmembrane region" description="Helical" evidence="7">
    <location>
        <begin position="214"/>
        <end position="232"/>
    </location>
</feature>
<evidence type="ECO:0000313" key="9">
    <source>
        <dbReference type="EMBL" id="MBA4611619.1"/>
    </source>
</evidence>
<dbReference type="NCBIfam" id="TIGR01097">
    <property type="entry name" value="PhnE"/>
    <property type="match status" value="1"/>
</dbReference>
<evidence type="ECO:0000256" key="5">
    <source>
        <dbReference type="ARBA" id="ARBA00022989"/>
    </source>
</evidence>
<comment type="similarity">
    <text evidence="7">Belongs to the binding-protein-dependent transport system permease family.</text>
</comment>
<dbReference type="GO" id="GO:0005886">
    <property type="term" value="C:plasma membrane"/>
    <property type="evidence" value="ECO:0007669"/>
    <property type="project" value="UniProtKB-SubCell"/>
</dbReference>
<dbReference type="InterPro" id="IPR005769">
    <property type="entry name" value="PhnE/PtxC"/>
</dbReference>
<dbReference type="Gene3D" id="1.10.3720.10">
    <property type="entry name" value="MetI-like"/>
    <property type="match status" value="1"/>
</dbReference>
<keyword evidence="6 7" id="KW-0472">Membrane</keyword>
<feature type="transmembrane region" description="Helical" evidence="7">
    <location>
        <begin position="22"/>
        <end position="43"/>
    </location>
</feature>
<feature type="transmembrane region" description="Helical" evidence="7">
    <location>
        <begin position="244"/>
        <end position="262"/>
    </location>
</feature>
<gene>
    <name evidence="9" type="primary">phnE</name>
    <name evidence="9" type="ORF">H1W37_08155</name>
</gene>
<feature type="transmembrane region" description="Helical" evidence="7">
    <location>
        <begin position="131"/>
        <end position="154"/>
    </location>
</feature>
<dbReference type="PANTHER" id="PTHR30043:SF1">
    <property type="entry name" value="ABC TRANSPORT SYSTEM PERMEASE PROTEIN P69"/>
    <property type="match status" value="1"/>
</dbReference>
<dbReference type="GO" id="GO:0015416">
    <property type="term" value="F:ABC-type phosphonate transporter activity"/>
    <property type="evidence" value="ECO:0007669"/>
    <property type="project" value="InterPro"/>
</dbReference>
<dbReference type="Pfam" id="PF00528">
    <property type="entry name" value="BPD_transp_1"/>
    <property type="match status" value="1"/>
</dbReference>
<keyword evidence="2 7" id="KW-0813">Transport</keyword>
<comment type="caution">
    <text evidence="9">The sequence shown here is derived from an EMBL/GenBank/DDBJ whole genome shotgun (WGS) entry which is preliminary data.</text>
</comment>
<accession>A0A838XJV9</accession>
<feature type="transmembrane region" description="Helical" evidence="7">
    <location>
        <begin position="190"/>
        <end position="207"/>
    </location>
</feature>
<keyword evidence="3" id="KW-1003">Cell membrane</keyword>
<feature type="transmembrane region" description="Helical" evidence="7">
    <location>
        <begin position="86"/>
        <end position="110"/>
    </location>
</feature>
<evidence type="ECO:0000256" key="3">
    <source>
        <dbReference type="ARBA" id="ARBA00022475"/>
    </source>
</evidence>